<keyword evidence="2" id="KW-0472">Membrane</keyword>
<feature type="region of interest" description="Disordered" evidence="1">
    <location>
        <begin position="372"/>
        <end position="396"/>
    </location>
</feature>
<comment type="caution">
    <text evidence="3">The sequence shown here is derived from an EMBL/GenBank/DDBJ whole genome shotgun (WGS) entry which is preliminary data.</text>
</comment>
<keyword evidence="2" id="KW-1133">Transmembrane helix</keyword>
<keyword evidence="2" id="KW-0812">Transmembrane</keyword>
<protein>
    <submittedName>
        <fullName evidence="3">Uncharacterized protein</fullName>
    </submittedName>
</protein>
<reference evidence="3" key="1">
    <citation type="submission" date="2021-02" db="EMBL/GenBank/DDBJ databases">
        <authorList>
            <person name="Nowell W R."/>
        </authorList>
    </citation>
    <scope>NUCLEOTIDE SEQUENCE</scope>
</reference>
<evidence type="ECO:0000256" key="2">
    <source>
        <dbReference type="SAM" id="Phobius"/>
    </source>
</evidence>
<dbReference type="AlphaFoldDB" id="A0A814H0M0"/>
<evidence type="ECO:0000313" key="3">
    <source>
        <dbReference type="EMBL" id="CAF1003194.1"/>
    </source>
</evidence>
<feature type="transmembrane region" description="Helical" evidence="2">
    <location>
        <begin position="197"/>
        <end position="220"/>
    </location>
</feature>
<gene>
    <name evidence="3" type="ORF">JXQ802_LOCUS14272</name>
</gene>
<organism evidence="3 4">
    <name type="scientific">Rotaria sordida</name>
    <dbReference type="NCBI Taxonomy" id="392033"/>
    <lineage>
        <taxon>Eukaryota</taxon>
        <taxon>Metazoa</taxon>
        <taxon>Spiralia</taxon>
        <taxon>Gnathifera</taxon>
        <taxon>Rotifera</taxon>
        <taxon>Eurotatoria</taxon>
        <taxon>Bdelloidea</taxon>
        <taxon>Philodinida</taxon>
        <taxon>Philodinidae</taxon>
        <taxon>Rotaria</taxon>
    </lineage>
</organism>
<keyword evidence="4" id="KW-1185">Reference proteome</keyword>
<sequence length="438" mass="49118">MAINSSYVMPDANTITVTTGLSSCDNTTLDLNKTIYDLRNLYQNNISNLISNLFLNISISNFNCSRRNGNYFEQIITFTQSISIRIQILFASIYYDYINANNYQFNGFIIDRESYFNFSSITVNNTAKSDACSSAQAAQDPLCLTNLTHPICTLLPNRWNVTCSQNFLTTIISLFGSTTMSNSQLEMPIISSGLNSWQIGLICSLSILFVLILILIIVYFSRRFIHSKSLTISHINLFNDTNLMNKSETPRSQVFQRTATILQSKHDNNTTISRIHNSTTANTDYNGQNCIDIKPAELFHQVRFVDHAKIYDPDFSSNLPLKPMTSANVPTSPSNRTVPKVISTGVTSRPVSRTSMIQLKAITDELQEDKLNESDNISLNQSYSSSPKKPSTPVSRHIGNISIFDESLHDEDAWMSILDVVNAELDALNEQDRANSLT</sequence>
<evidence type="ECO:0000313" key="4">
    <source>
        <dbReference type="Proteomes" id="UP000663870"/>
    </source>
</evidence>
<feature type="compositionally biased region" description="Low complexity" evidence="1">
    <location>
        <begin position="382"/>
        <end position="395"/>
    </location>
</feature>
<dbReference type="Proteomes" id="UP000663870">
    <property type="component" value="Unassembled WGS sequence"/>
</dbReference>
<dbReference type="EMBL" id="CAJNOL010000318">
    <property type="protein sequence ID" value="CAF1003194.1"/>
    <property type="molecule type" value="Genomic_DNA"/>
</dbReference>
<proteinExistence type="predicted"/>
<accession>A0A814H0M0</accession>
<evidence type="ECO:0000256" key="1">
    <source>
        <dbReference type="SAM" id="MobiDB-lite"/>
    </source>
</evidence>
<name>A0A814H0M0_9BILA</name>